<organism evidence="1">
    <name type="scientific">marine sediment metagenome</name>
    <dbReference type="NCBI Taxonomy" id="412755"/>
    <lineage>
        <taxon>unclassified sequences</taxon>
        <taxon>metagenomes</taxon>
        <taxon>ecological metagenomes</taxon>
    </lineage>
</organism>
<evidence type="ECO:0008006" key="2">
    <source>
        <dbReference type="Google" id="ProtNLM"/>
    </source>
</evidence>
<protein>
    <recommendedName>
        <fullName evidence="2">Radical SAM protein</fullName>
    </recommendedName>
</protein>
<sequence length="51" mass="6057">MKSVIRKSLLYKSGVEYADFCINHVEGCSHGCRFPCYAMMMKKKMWDYKEL</sequence>
<reference evidence="1" key="1">
    <citation type="journal article" date="2014" name="Front. Microbiol.">
        <title>High frequency of phylogenetically diverse reductive dehalogenase-homologous genes in deep subseafloor sedimentary metagenomes.</title>
        <authorList>
            <person name="Kawai M."/>
            <person name="Futagami T."/>
            <person name="Toyoda A."/>
            <person name="Takaki Y."/>
            <person name="Nishi S."/>
            <person name="Hori S."/>
            <person name="Arai W."/>
            <person name="Tsubouchi T."/>
            <person name="Morono Y."/>
            <person name="Uchiyama I."/>
            <person name="Ito T."/>
            <person name="Fujiyama A."/>
            <person name="Inagaki F."/>
            <person name="Takami H."/>
        </authorList>
    </citation>
    <scope>NUCLEOTIDE SEQUENCE</scope>
    <source>
        <strain evidence="1">Expedition CK06-06</strain>
    </source>
</reference>
<dbReference type="AlphaFoldDB" id="X1J5F5"/>
<name>X1J5F5_9ZZZZ</name>
<comment type="caution">
    <text evidence="1">The sequence shown here is derived from an EMBL/GenBank/DDBJ whole genome shotgun (WGS) entry which is preliminary data.</text>
</comment>
<evidence type="ECO:0000313" key="1">
    <source>
        <dbReference type="EMBL" id="GAH64958.1"/>
    </source>
</evidence>
<proteinExistence type="predicted"/>
<accession>X1J5F5</accession>
<gene>
    <name evidence="1" type="ORF">S03H2_42752</name>
</gene>
<dbReference type="EMBL" id="BARU01026629">
    <property type="protein sequence ID" value="GAH64958.1"/>
    <property type="molecule type" value="Genomic_DNA"/>
</dbReference>